<dbReference type="Pfam" id="PF00488">
    <property type="entry name" value="MutS_V"/>
    <property type="match status" value="1"/>
</dbReference>
<dbReference type="InterPro" id="IPR007696">
    <property type="entry name" value="DNA_mismatch_repair_MutS_core"/>
</dbReference>
<dbReference type="SUPFAM" id="SSF48334">
    <property type="entry name" value="DNA repair protein MutS, domain III"/>
    <property type="match status" value="1"/>
</dbReference>
<evidence type="ECO:0000256" key="6">
    <source>
        <dbReference type="ARBA" id="ARBA00022840"/>
    </source>
</evidence>
<dbReference type="FunFam" id="3.40.50.300:FF:002852">
    <property type="entry name" value="Mismatch repair protein"/>
    <property type="match status" value="1"/>
</dbReference>
<dbReference type="Pfam" id="PF05192">
    <property type="entry name" value="MutS_III"/>
    <property type="match status" value="1"/>
</dbReference>
<keyword evidence="6" id="KW-0067">ATP-binding</keyword>
<dbReference type="SUPFAM" id="SSF53150">
    <property type="entry name" value="DNA repair protein MutS, domain II"/>
    <property type="match status" value="1"/>
</dbReference>
<dbReference type="eggNOG" id="KOG0218">
    <property type="taxonomic scope" value="Eukaryota"/>
</dbReference>
<evidence type="ECO:0000256" key="7">
    <source>
        <dbReference type="ARBA" id="ARBA00023125"/>
    </source>
</evidence>
<accession>G8ZNC5</accession>
<dbReference type="GO" id="GO:0005524">
    <property type="term" value="F:ATP binding"/>
    <property type="evidence" value="ECO:0007669"/>
    <property type="project" value="UniProtKB-KW"/>
</dbReference>
<dbReference type="Gene3D" id="3.30.420.110">
    <property type="entry name" value="MutS, connector domain"/>
    <property type="match status" value="1"/>
</dbReference>
<dbReference type="GeneID" id="11502655"/>
<keyword evidence="15" id="KW-1185">Reference proteome</keyword>
<dbReference type="InterPro" id="IPR036678">
    <property type="entry name" value="MutS_con_dom_sf"/>
</dbReference>
<feature type="domain" description="DNA mismatch repair proteins mutS family" evidence="13">
    <location>
        <begin position="835"/>
        <end position="851"/>
    </location>
</feature>
<dbReference type="GO" id="GO:0032302">
    <property type="term" value="C:MutSbeta complex"/>
    <property type="evidence" value="ECO:0007669"/>
    <property type="project" value="EnsemblFungi"/>
</dbReference>
<dbReference type="Proteomes" id="UP000005627">
    <property type="component" value="Chromosome 1"/>
</dbReference>
<dbReference type="PANTHER" id="PTHR11361">
    <property type="entry name" value="DNA MISMATCH REPAIR PROTEIN MUTS FAMILY MEMBER"/>
    <property type="match status" value="1"/>
</dbReference>
<feature type="region of interest" description="Disordered" evidence="12">
    <location>
        <begin position="1"/>
        <end position="59"/>
    </location>
</feature>
<dbReference type="GO" id="GO:0140664">
    <property type="term" value="F:ATP-dependent DNA damage sensor activity"/>
    <property type="evidence" value="ECO:0007669"/>
    <property type="project" value="InterPro"/>
</dbReference>
<proteinExistence type="inferred from homology"/>
<dbReference type="Gene3D" id="3.40.1170.10">
    <property type="entry name" value="DNA repair protein MutS, domain I"/>
    <property type="match status" value="1"/>
</dbReference>
<evidence type="ECO:0000256" key="5">
    <source>
        <dbReference type="ARBA" id="ARBA00022763"/>
    </source>
</evidence>
<dbReference type="InterPro" id="IPR007861">
    <property type="entry name" value="DNA_mismatch_repair_MutS_clamp"/>
</dbReference>
<evidence type="ECO:0000259" key="13">
    <source>
        <dbReference type="PROSITE" id="PS00486"/>
    </source>
</evidence>
<dbReference type="InParanoid" id="G8ZNC5"/>
<evidence type="ECO:0000313" key="15">
    <source>
        <dbReference type="Proteomes" id="UP000005627"/>
    </source>
</evidence>
<dbReference type="GO" id="GO:0000735">
    <property type="term" value="P:removal of nonhomologous ends"/>
    <property type="evidence" value="ECO:0007669"/>
    <property type="project" value="EnsemblFungi"/>
</dbReference>
<dbReference type="NCBIfam" id="NF003810">
    <property type="entry name" value="PRK05399.1"/>
    <property type="match status" value="1"/>
</dbReference>
<dbReference type="SMART" id="SM00533">
    <property type="entry name" value="MUTSd"/>
    <property type="match status" value="1"/>
</dbReference>
<gene>
    <name evidence="14" type="primary">TDEL0A07870</name>
    <name evidence="14" type="ORF">TDEL_0A07870</name>
</gene>
<dbReference type="InterPro" id="IPR017261">
    <property type="entry name" value="DNA_mismatch_repair_MutS/MSH"/>
</dbReference>
<sequence>MAAQPTISRFFKPVSKSRDIQKPSRLDKTDESNDGSVETIEIDASPKMGSSEVTPFESEADTEVMPIGKRFAETCEWSGMSDGKRRKSNLINDSGIKMAKKRITSDKLTPLDQQVKDLKEANMDKLLVVRVGYKYKCFAQDAIIASQVLQIKLIAGKLTFDGSSSQDFDHKQFAYCSFPENRLHVHLERLVRRDLKVGVVEQSETSAIKKYSKDANKSGVFVREVTNTFTKATYGINNTFSSDSRRILGDTCSIWSLLLKKVNNKYRFRLLSVSLNSGEIIHDDFEDSEYSTEKLEIRARYLEPKELVIGENLPLHLERLFNQRDCIIHKAEITREPQPQTHDTLKKAGVSPEYADAFELLFNYLKDYGNEQILLIYSAYQPFASKAYMLLNSNTLESLDIFTNDGGKGSLFWLLDHTRTSFGSRILKEWVLRPLLNQSEIEERLDAVECIKKEINNVFFEALNQMLKNTTDLLRTLNRIAYGNTSRKEVYAFLKQINQLEHHFEIHSKYLSQQVVAQSGQIKQNSSLLTRILSEMMTLSQKSKVSLLFSMINVSAVMEKDSEKQITEFFNLNNYDHPDSIIQRLREIDSVQDELTEELNCIRKTLKRPHLTYKDNVDYLIEVRNTQVKDIPSDWVKVNNTKMISRFHTPNIIQLLEKLQYQKDLLLRDANTEYEHFLSRIVEEYGPLRNFINYIGTYDSLLALAATSCNSNYVRPKISSRKQFIRATNARNPVIESLDVQYVPNNINMSEENGKVLILTGPNMGGKSSYVRQVALLVILAQIGSFVPADSLELGLFDNVFTRIGAFDNILRGESTFKVEMLEILSILQNCTNKSLLLLDEVGRGTGTEDGKAIASTLLEYFLTEKECPLILFTTHYTMLGMIESPILRNYFMDYVEERREGENWPSVVLLYKLKPGMTSNSYGLNVARLAHIDKAIINRAYDISEDTRMEFELSRDTSLASQMKSIMSSSTNSPKQMLLGLLELQEDDEKVSHE</sequence>
<evidence type="ECO:0000313" key="14">
    <source>
        <dbReference type="EMBL" id="CCE90119.1"/>
    </source>
</evidence>
<dbReference type="InterPro" id="IPR016151">
    <property type="entry name" value="DNA_mismatch_repair_MutS_N"/>
</dbReference>
<keyword evidence="8" id="KW-0234">DNA repair</keyword>
<dbReference type="InterPro" id="IPR036187">
    <property type="entry name" value="DNA_mismatch_repair_MutS_sf"/>
</dbReference>
<evidence type="ECO:0000256" key="11">
    <source>
        <dbReference type="ARBA" id="ARBA00073774"/>
    </source>
</evidence>
<keyword evidence="7" id="KW-0238">DNA-binding</keyword>
<evidence type="ECO:0000256" key="9">
    <source>
        <dbReference type="ARBA" id="ARBA00023242"/>
    </source>
</evidence>
<dbReference type="InterPro" id="IPR045076">
    <property type="entry name" value="MutS"/>
</dbReference>
<evidence type="ECO:0000256" key="1">
    <source>
        <dbReference type="ARBA" id="ARBA00004123"/>
    </source>
</evidence>
<evidence type="ECO:0000256" key="8">
    <source>
        <dbReference type="ARBA" id="ARBA00023204"/>
    </source>
</evidence>
<reference evidence="14 15" key="1">
    <citation type="journal article" date="2011" name="Proc. Natl. Acad. Sci. U.S.A.">
        <title>Evolutionary erosion of yeast sex chromosomes by mating-type switching accidents.</title>
        <authorList>
            <person name="Gordon J.L."/>
            <person name="Armisen D."/>
            <person name="Proux-Wera E."/>
            <person name="Oheigeartaigh S.S."/>
            <person name="Byrne K.P."/>
            <person name="Wolfe K.H."/>
        </authorList>
    </citation>
    <scope>NUCLEOTIDE SEQUENCE [LARGE SCALE GENOMIC DNA]</scope>
    <source>
        <strain evidence="15">ATCC 10662 / CBS 1146 / NBRC 0425 / NCYC 2629 / NRRL Y-866</strain>
    </source>
</reference>
<organism evidence="14 15">
    <name type="scientific">Torulaspora delbrueckii</name>
    <name type="common">Yeast</name>
    <name type="synonym">Candida colliculosa</name>
    <dbReference type="NCBI Taxonomy" id="4950"/>
    <lineage>
        <taxon>Eukaryota</taxon>
        <taxon>Fungi</taxon>
        <taxon>Dikarya</taxon>
        <taxon>Ascomycota</taxon>
        <taxon>Saccharomycotina</taxon>
        <taxon>Saccharomycetes</taxon>
        <taxon>Saccharomycetales</taxon>
        <taxon>Saccharomycetaceae</taxon>
        <taxon>Torulaspora</taxon>
    </lineage>
</organism>
<keyword evidence="9" id="KW-0539">Nucleus</keyword>
<dbReference type="AlphaFoldDB" id="G8ZNC5"/>
<comment type="similarity">
    <text evidence="2">Belongs to the DNA mismatch repair MutS family. MSH3 subfamily.</text>
</comment>
<dbReference type="InterPro" id="IPR007695">
    <property type="entry name" value="DNA_mismatch_repair_MutS-lik_N"/>
</dbReference>
<dbReference type="GO" id="GO:0043111">
    <property type="term" value="P:replication fork arrest"/>
    <property type="evidence" value="ECO:0007669"/>
    <property type="project" value="EnsemblFungi"/>
</dbReference>
<evidence type="ECO:0000256" key="3">
    <source>
        <dbReference type="ARBA" id="ARBA00022151"/>
    </source>
</evidence>
<dbReference type="SUPFAM" id="SSF52540">
    <property type="entry name" value="P-loop containing nucleoside triphosphate hydrolases"/>
    <property type="match status" value="1"/>
</dbReference>
<dbReference type="PANTHER" id="PTHR11361:SF122">
    <property type="entry name" value="DNA MISMATCH REPAIR PROTEIN MSH3"/>
    <property type="match status" value="1"/>
</dbReference>
<feature type="compositionally biased region" description="Basic and acidic residues" evidence="12">
    <location>
        <begin position="16"/>
        <end position="31"/>
    </location>
</feature>
<dbReference type="OrthoDB" id="121051at2759"/>
<dbReference type="RefSeq" id="XP_003679330.1">
    <property type="nucleotide sequence ID" value="XM_003679282.1"/>
</dbReference>
<dbReference type="GO" id="GO:0000406">
    <property type="term" value="F:double-strand/single-strand DNA junction binding"/>
    <property type="evidence" value="ECO:0007669"/>
    <property type="project" value="EnsemblFungi"/>
</dbReference>
<dbReference type="InterPro" id="IPR000432">
    <property type="entry name" value="DNA_mismatch_repair_MutS_C"/>
</dbReference>
<dbReference type="Gene3D" id="3.40.50.300">
    <property type="entry name" value="P-loop containing nucleotide triphosphate hydrolases"/>
    <property type="match status" value="1"/>
</dbReference>
<dbReference type="GO" id="GO:0000710">
    <property type="term" value="P:meiotic mismatch repair"/>
    <property type="evidence" value="ECO:0007669"/>
    <property type="project" value="EnsemblFungi"/>
</dbReference>
<dbReference type="PIRSF" id="PIRSF037677">
    <property type="entry name" value="DNA_mis_repair_Msh6"/>
    <property type="match status" value="1"/>
</dbReference>
<dbReference type="HOGENOM" id="CLU_002472_3_1_1"/>
<evidence type="ECO:0000256" key="2">
    <source>
        <dbReference type="ARBA" id="ARBA00007094"/>
    </source>
</evidence>
<dbReference type="SUPFAM" id="SSF55271">
    <property type="entry name" value="DNA repair protein MutS, domain I"/>
    <property type="match status" value="1"/>
</dbReference>
<dbReference type="GO" id="GO:0000404">
    <property type="term" value="F:heteroduplex DNA loop binding"/>
    <property type="evidence" value="ECO:0007669"/>
    <property type="project" value="EnsemblFungi"/>
</dbReference>
<name>G8ZNC5_TORDE</name>
<keyword evidence="4" id="KW-0547">Nucleotide-binding</keyword>
<dbReference type="GO" id="GO:0006312">
    <property type="term" value="P:mitotic recombination"/>
    <property type="evidence" value="ECO:0007669"/>
    <property type="project" value="EnsemblFungi"/>
</dbReference>
<dbReference type="EMBL" id="HE616742">
    <property type="protein sequence ID" value="CCE90119.1"/>
    <property type="molecule type" value="Genomic_DNA"/>
</dbReference>
<dbReference type="STRING" id="1076872.G8ZNC5"/>
<dbReference type="PROSITE" id="PS00486">
    <property type="entry name" value="DNA_MISMATCH_REPAIR_2"/>
    <property type="match status" value="1"/>
</dbReference>
<evidence type="ECO:0000256" key="10">
    <source>
        <dbReference type="ARBA" id="ARBA00029792"/>
    </source>
</evidence>
<evidence type="ECO:0000256" key="4">
    <source>
        <dbReference type="ARBA" id="ARBA00022741"/>
    </source>
</evidence>
<dbReference type="FunCoup" id="G8ZNC5">
    <property type="interactions" value="879"/>
</dbReference>
<keyword evidence="5" id="KW-0227">DNA damage</keyword>
<dbReference type="Gene3D" id="1.10.1420.10">
    <property type="match status" value="2"/>
</dbReference>
<dbReference type="SMART" id="SM00534">
    <property type="entry name" value="MUTSac"/>
    <property type="match status" value="1"/>
</dbReference>
<evidence type="ECO:0000256" key="12">
    <source>
        <dbReference type="SAM" id="MobiDB-lite"/>
    </source>
</evidence>
<dbReference type="KEGG" id="tdl:TDEL_0A07870"/>
<dbReference type="Pfam" id="PF05190">
    <property type="entry name" value="MutS_IV"/>
    <property type="match status" value="1"/>
</dbReference>
<dbReference type="GO" id="GO:0000403">
    <property type="term" value="F:Y-form DNA binding"/>
    <property type="evidence" value="ECO:0007669"/>
    <property type="project" value="EnsemblFungi"/>
</dbReference>
<protein>
    <recommendedName>
        <fullName evidence="3 11">DNA mismatch repair protein MSH3</fullName>
    </recommendedName>
    <alternativeName>
        <fullName evidence="3 11">DNA mismatch repair protein MSH3</fullName>
    </alternativeName>
    <alternativeName>
        <fullName evidence="10">MutS protein homolog 3</fullName>
    </alternativeName>
</protein>
<dbReference type="Pfam" id="PF01624">
    <property type="entry name" value="MutS_I"/>
    <property type="match status" value="1"/>
</dbReference>
<comment type="subcellular location">
    <subcellularLocation>
        <location evidence="1">Nucleus</location>
    </subcellularLocation>
</comment>
<dbReference type="InterPro" id="IPR027417">
    <property type="entry name" value="P-loop_NTPase"/>
</dbReference>